<sequence length="227" mass="24283">MEKLALRSMSTKTKIIGTIVSISGALVVVLYKGPTVLSSPASTDTASLQVPLGSSQTNWIIGGLLLSADYLLLSFWYVVQTQVMKIYPAELVTVFLYNFCATIIALPVCFMAEKNLSAWRLKPDIALVSIIYAGCTGSSLNTVVHSWGLHTKGPVYVAIFKPLSISIAAITGVIFLGDALYLGSVIGAVIISVGFYAVIWGKAKEEGMTDDTGYTSLAHSDLKSYVD</sequence>
<organism evidence="1 2">
    <name type="scientific">Melia azedarach</name>
    <name type="common">Chinaberry tree</name>
    <dbReference type="NCBI Taxonomy" id="155640"/>
    <lineage>
        <taxon>Eukaryota</taxon>
        <taxon>Viridiplantae</taxon>
        <taxon>Streptophyta</taxon>
        <taxon>Embryophyta</taxon>
        <taxon>Tracheophyta</taxon>
        <taxon>Spermatophyta</taxon>
        <taxon>Magnoliopsida</taxon>
        <taxon>eudicotyledons</taxon>
        <taxon>Gunneridae</taxon>
        <taxon>Pentapetalae</taxon>
        <taxon>rosids</taxon>
        <taxon>malvids</taxon>
        <taxon>Sapindales</taxon>
        <taxon>Meliaceae</taxon>
        <taxon>Melia</taxon>
    </lineage>
</organism>
<dbReference type="EMBL" id="CM051394">
    <property type="protein sequence ID" value="KAJ4729169.1"/>
    <property type="molecule type" value="Genomic_DNA"/>
</dbReference>
<evidence type="ECO:0000313" key="1">
    <source>
        <dbReference type="EMBL" id="KAJ4729169.1"/>
    </source>
</evidence>
<name>A0ACC1Z197_MELAZ</name>
<accession>A0ACC1Z197</accession>
<protein>
    <submittedName>
        <fullName evidence="1">WAT1-related protein</fullName>
    </submittedName>
</protein>
<proteinExistence type="predicted"/>
<evidence type="ECO:0000313" key="2">
    <source>
        <dbReference type="Proteomes" id="UP001164539"/>
    </source>
</evidence>
<gene>
    <name evidence="1" type="ORF">OWV82_001992</name>
</gene>
<dbReference type="Proteomes" id="UP001164539">
    <property type="component" value="Chromosome 1"/>
</dbReference>
<keyword evidence="2" id="KW-1185">Reference proteome</keyword>
<reference evidence="1 2" key="1">
    <citation type="journal article" date="2023" name="Science">
        <title>Complex scaffold remodeling in plant triterpene biosynthesis.</title>
        <authorList>
            <person name="De La Pena R."/>
            <person name="Hodgson H."/>
            <person name="Liu J.C."/>
            <person name="Stephenson M.J."/>
            <person name="Martin A.C."/>
            <person name="Owen C."/>
            <person name="Harkess A."/>
            <person name="Leebens-Mack J."/>
            <person name="Jimenez L.E."/>
            <person name="Osbourn A."/>
            <person name="Sattely E.S."/>
        </authorList>
    </citation>
    <scope>NUCLEOTIDE SEQUENCE [LARGE SCALE GENOMIC DNA]</scope>
    <source>
        <strain evidence="2">cv. JPN11</strain>
        <tissue evidence="1">Leaf</tissue>
    </source>
</reference>
<comment type="caution">
    <text evidence="1">The sequence shown here is derived from an EMBL/GenBank/DDBJ whole genome shotgun (WGS) entry which is preliminary data.</text>
</comment>